<dbReference type="KEGG" id="tes:BW730_10425"/>
<dbReference type="PROSITE" id="PS51318">
    <property type="entry name" value="TAT"/>
    <property type="match status" value="1"/>
</dbReference>
<dbReference type="RefSeq" id="WP_077686180.1">
    <property type="nucleotide sequence ID" value="NZ_CP019606.1"/>
</dbReference>
<evidence type="ECO:0000259" key="6">
    <source>
        <dbReference type="Pfam" id="PF13458"/>
    </source>
</evidence>
<feature type="chain" id="PRO_5039056232" evidence="5">
    <location>
        <begin position="27"/>
        <end position="394"/>
    </location>
</feature>
<dbReference type="Gene3D" id="3.40.50.2300">
    <property type="match status" value="2"/>
</dbReference>
<dbReference type="PRINTS" id="PR00337">
    <property type="entry name" value="LEUILEVALBP"/>
</dbReference>
<proteinExistence type="inferred from homology"/>
<keyword evidence="3 5" id="KW-0732">Signal</keyword>
<dbReference type="SUPFAM" id="SSF53822">
    <property type="entry name" value="Periplasmic binding protein-like I"/>
    <property type="match status" value="1"/>
</dbReference>
<dbReference type="OrthoDB" id="9772589at2"/>
<feature type="signal peptide" evidence="5">
    <location>
        <begin position="1"/>
        <end position="26"/>
    </location>
</feature>
<evidence type="ECO:0000313" key="8">
    <source>
        <dbReference type="Proteomes" id="UP000188145"/>
    </source>
</evidence>
<organism evidence="7 8">
    <name type="scientific">Tessaracoccus aquimaris</name>
    <dbReference type="NCBI Taxonomy" id="1332264"/>
    <lineage>
        <taxon>Bacteria</taxon>
        <taxon>Bacillati</taxon>
        <taxon>Actinomycetota</taxon>
        <taxon>Actinomycetes</taxon>
        <taxon>Propionibacteriales</taxon>
        <taxon>Propionibacteriaceae</taxon>
        <taxon>Tessaracoccus</taxon>
    </lineage>
</organism>
<sequence>MNLSRRTVLGATLGVAAVAATTACSAKPGGGGGGAAPAADEIKLGLNYELSGDVATYGQASAVGIKMAIEELNAKDGVGGKKIKLVEYDNKSDAAEATTLANKLMSQDKVLACMGPATSGGFKATIPVANKNKIPVVSGSATADDVTWDGKSVQEYAFRICFNDSFQGTVMAKFAAENLKGKTAVIIKDNSNDYSKGLATAFTEEFGKLGGSIAGEEAFVAGDTDFNTILTRIKGQTFDVIYLPGYYSEAGLIIKQARDLGITAPVLGGDGFDSPKLEELGGAAALNDVYFTNHYSSIDKDPKVVEFIEAFKKANNEEPNAFHALGYDLGHFVADAVSRASELTGEAVQKAMAETKGFVGVTGTFDVDEHHNPVKSIVVIGLKDGKQATSEKVG</sequence>
<dbReference type="PANTHER" id="PTHR30483">
    <property type="entry name" value="LEUCINE-SPECIFIC-BINDING PROTEIN"/>
    <property type="match status" value="1"/>
</dbReference>
<keyword evidence="4" id="KW-0029">Amino-acid transport</keyword>
<dbReference type="InterPro" id="IPR028081">
    <property type="entry name" value="Leu-bd"/>
</dbReference>
<gene>
    <name evidence="7" type="ORF">BW730_10425</name>
</gene>
<feature type="domain" description="Leucine-binding protein" evidence="6">
    <location>
        <begin position="41"/>
        <end position="385"/>
    </location>
</feature>
<protein>
    <submittedName>
        <fullName evidence="7">Ethanolamine utilization protein EutJ</fullName>
    </submittedName>
</protein>
<evidence type="ECO:0000256" key="4">
    <source>
        <dbReference type="ARBA" id="ARBA00022970"/>
    </source>
</evidence>
<dbReference type="CDD" id="cd06347">
    <property type="entry name" value="PBP1_ABC_LivK_ligand_binding-like"/>
    <property type="match status" value="1"/>
</dbReference>
<dbReference type="PANTHER" id="PTHR30483:SF6">
    <property type="entry name" value="PERIPLASMIC BINDING PROTEIN OF ABC TRANSPORTER FOR NATURAL AMINO ACIDS"/>
    <property type="match status" value="1"/>
</dbReference>
<evidence type="ECO:0000256" key="2">
    <source>
        <dbReference type="ARBA" id="ARBA00022448"/>
    </source>
</evidence>
<dbReference type="InterPro" id="IPR051010">
    <property type="entry name" value="BCAA_transport"/>
</dbReference>
<accession>A0A1Q2CP44</accession>
<dbReference type="AlphaFoldDB" id="A0A1Q2CP44"/>
<evidence type="ECO:0000256" key="1">
    <source>
        <dbReference type="ARBA" id="ARBA00010062"/>
    </source>
</evidence>
<dbReference type="PROSITE" id="PS51257">
    <property type="entry name" value="PROKAR_LIPOPROTEIN"/>
    <property type="match status" value="1"/>
</dbReference>
<keyword evidence="8" id="KW-1185">Reference proteome</keyword>
<keyword evidence="2" id="KW-0813">Transport</keyword>
<evidence type="ECO:0000256" key="5">
    <source>
        <dbReference type="SAM" id="SignalP"/>
    </source>
</evidence>
<reference evidence="8" key="1">
    <citation type="submission" date="2017-02" db="EMBL/GenBank/DDBJ databases">
        <title>Tessaracoccus aquaemaris sp. nov., isolated from the intestine of a Korean rockfish, Sebastes schlegelii, in a marine aquaculture pond.</title>
        <authorList>
            <person name="Tak E.J."/>
            <person name="Bae J.-W."/>
        </authorList>
    </citation>
    <scope>NUCLEOTIDE SEQUENCE [LARGE SCALE GENOMIC DNA]</scope>
    <source>
        <strain evidence="8">NSG39</strain>
    </source>
</reference>
<evidence type="ECO:0000256" key="3">
    <source>
        <dbReference type="ARBA" id="ARBA00022729"/>
    </source>
</evidence>
<dbReference type="STRING" id="1332264.BW730_10425"/>
<dbReference type="EMBL" id="CP019606">
    <property type="protein sequence ID" value="AQP47845.1"/>
    <property type="molecule type" value="Genomic_DNA"/>
</dbReference>
<dbReference type="GO" id="GO:0006865">
    <property type="term" value="P:amino acid transport"/>
    <property type="evidence" value="ECO:0007669"/>
    <property type="project" value="UniProtKB-KW"/>
</dbReference>
<dbReference type="InterPro" id="IPR028082">
    <property type="entry name" value="Peripla_BP_I"/>
</dbReference>
<evidence type="ECO:0000313" key="7">
    <source>
        <dbReference type="EMBL" id="AQP47845.1"/>
    </source>
</evidence>
<comment type="similarity">
    <text evidence="1">Belongs to the leucine-binding protein family.</text>
</comment>
<dbReference type="Proteomes" id="UP000188145">
    <property type="component" value="Chromosome"/>
</dbReference>
<dbReference type="Pfam" id="PF13458">
    <property type="entry name" value="Peripla_BP_6"/>
    <property type="match status" value="1"/>
</dbReference>
<name>A0A1Q2CP44_9ACTN</name>
<dbReference type="InterPro" id="IPR006311">
    <property type="entry name" value="TAT_signal"/>
</dbReference>
<dbReference type="InterPro" id="IPR000709">
    <property type="entry name" value="Leu_Ile_Val-bd"/>
</dbReference>